<protein>
    <recommendedName>
        <fullName evidence="4">Secreted protein</fullName>
    </recommendedName>
</protein>
<gene>
    <name evidence="2" type="ORF">J4573_05370</name>
</gene>
<dbReference type="AlphaFoldDB" id="A0A939PC30"/>
<sequence>MARIRQFASVGIAATAAVAIAVPSASAATTTIRRDSATGAAYSGNVRASLLGSATVSTSIGSGSCNESVMNGSVSSNGTGLSVSNATFSSNGGGACTGTTTATITAQNLPWSGGNVTFDSAHTGNRDASVTIANFRVKAVVNIFGGITCIYGGSLTANGYNRDNTHRPVTTNNQAQVGITNATVNKVSSGSNFLCPGTASVTANYQLQGEVTAGGGNFTQALYVTS</sequence>
<name>A0A939PC30_9ACTN</name>
<feature type="signal peptide" evidence="1">
    <location>
        <begin position="1"/>
        <end position="27"/>
    </location>
</feature>
<dbReference type="Proteomes" id="UP000669179">
    <property type="component" value="Unassembled WGS sequence"/>
</dbReference>
<evidence type="ECO:0000256" key="1">
    <source>
        <dbReference type="SAM" id="SignalP"/>
    </source>
</evidence>
<feature type="chain" id="PRO_5037406073" description="Secreted protein" evidence="1">
    <location>
        <begin position="28"/>
        <end position="226"/>
    </location>
</feature>
<dbReference type="RefSeq" id="WP_208254107.1">
    <property type="nucleotide sequence ID" value="NZ_JAGEOJ010000002.1"/>
</dbReference>
<reference evidence="2" key="1">
    <citation type="submission" date="2021-03" db="EMBL/GenBank/DDBJ databases">
        <authorList>
            <person name="Kanchanasin P."/>
            <person name="Saeng-In P."/>
            <person name="Phongsopitanun W."/>
            <person name="Yuki M."/>
            <person name="Kudo T."/>
            <person name="Ohkuma M."/>
            <person name="Tanasupawat S."/>
        </authorList>
    </citation>
    <scope>NUCLEOTIDE SEQUENCE</scope>
    <source>
        <strain evidence="2">GKU 128</strain>
    </source>
</reference>
<keyword evidence="1" id="KW-0732">Signal</keyword>
<organism evidence="2 3">
    <name type="scientific">Actinomadura barringtoniae</name>
    <dbReference type="NCBI Taxonomy" id="1427535"/>
    <lineage>
        <taxon>Bacteria</taxon>
        <taxon>Bacillati</taxon>
        <taxon>Actinomycetota</taxon>
        <taxon>Actinomycetes</taxon>
        <taxon>Streptosporangiales</taxon>
        <taxon>Thermomonosporaceae</taxon>
        <taxon>Actinomadura</taxon>
    </lineage>
</organism>
<dbReference type="EMBL" id="JAGEOJ010000002">
    <property type="protein sequence ID" value="MBO2446509.1"/>
    <property type="molecule type" value="Genomic_DNA"/>
</dbReference>
<evidence type="ECO:0008006" key="4">
    <source>
        <dbReference type="Google" id="ProtNLM"/>
    </source>
</evidence>
<keyword evidence="3" id="KW-1185">Reference proteome</keyword>
<accession>A0A939PC30</accession>
<evidence type="ECO:0000313" key="3">
    <source>
        <dbReference type="Proteomes" id="UP000669179"/>
    </source>
</evidence>
<proteinExistence type="predicted"/>
<comment type="caution">
    <text evidence="2">The sequence shown here is derived from an EMBL/GenBank/DDBJ whole genome shotgun (WGS) entry which is preliminary data.</text>
</comment>
<evidence type="ECO:0000313" key="2">
    <source>
        <dbReference type="EMBL" id="MBO2446509.1"/>
    </source>
</evidence>